<dbReference type="Pfam" id="PF00590">
    <property type="entry name" value="TP_methylase"/>
    <property type="match status" value="1"/>
</dbReference>
<comment type="caution">
    <text evidence="12">The sequence shown here is derived from an EMBL/GenBank/DDBJ whole genome shotgun (WGS) entry which is preliminary data.</text>
</comment>
<dbReference type="OrthoDB" id="9815856at2"/>
<dbReference type="InterPro" id="IPR014777">
    <property type="entry name" value="4pyrrole_Mease_sub1"/>
</dbReference>
<gene>
    <name evidence="12" type="ORF">OI18_15260</name>
</gene>
<keyword evidence="5 10" id="KW-0808">Transferase</keyword>
<dbReference type="InterPro" id="IPR006366">
    <property type="entry name" value="CobA/CysG_C"/>
</dbReference>
<dbReference type="InterPro" id="IPR014776">
    <property type="entry name" value="4pyrrole_Mease_sub2"/>
</dbReference>
<dbReference type="AlphaFoldDB" id="A0A0C1IU03"/>
<evidence type="ECO:0000256" key="2">
    <source>
        <dbReference type="ARBA" id="ARBA00012162"/>
    </source>
</evidence>
<comment type="similarity">
    <text evidence="1 10">Belongs to the precorrin methyltransferase family.</text>
</comment>
<dbReference type="NCBIfam" id="TIGR01469">
    <property type="entry name" value="cobA_cysG_Cterm"/>
    <property type="match status" value="1"/>
</dbReference>
<evidence type="ECO:0000256" key="5">
    <source>
        <dbReference type="ARBA" id="ARBA00022679"/>
    </source>
</evidence>
<dbReference type="GO" id="GO:0032259">
    <property type="term" value="P:methylation"/>
    <property type="evidence" value="ECO:0007669"/>
    <property type="project" value="UniProtKB-KW"/>
</dbReference>
<sequence length="265" mass="28544">MNAVNGQYGKVYITGAGPGDVNLVTLRAKAVVELADVILYDNLVNPEILSWARPDALRISVGKMPYCSVVTQETINETMVEHAKLGKQVVRLKGGDPLIFGRGAEEASFLKENGISFEIIPGVTSSLAAGAYSGIPLTHRDASQMVLFVTGHTKKGSTKGLNFDWKMLAAFEGTIVFYMGVKNLQLITENLVAAGKSPHTPVAVVENGTLLHQRVISGILSEINDQVAAAAVGTPALIIVGDVVRYHQELDWFADIQKQFKQQIA</sequence>
<proteinExistence type="inferred from homology"/>
<dbReference type="Proteomes" id="UP000031408">
    <property type="component" value="Unassembled WGS sequence"/>
</dbReference>
<protein>
    <recommendedName>
        <fullName evidence="2">uroporphyrinogen-III C-methyltransferase</fullName>
        <ecNumber evidence="2">2.1.1.107</ecNumber>
    </recommendedName>
</protein>
<organism evidence="12 13">
    <name type="scientific">Flavihumibacter solisilvae</name>
    <dbReference type="NCBI Taxonomy" id="1349421"/>
    <lineage>
        <taxon>Bacteria</taxon>
        <taxon>Pseudomonadati</taxon>
        <taxon>Bacteroidota</taxon>
        <taxon>Chitinophagia</taxon>
        <taxon>Chitinophagales</taxon>
        <taxon>Chitinophagaceae</taxon>
        <taxon>Flavihumibacter</taxon>
    </lineage>
</organism>
<comment type="pathway">
    <text evidence="8">Porphyrin-containing compound metabolism; siroheme biosynthesis; precorrin-2 from uroporphyrinogen III: step 1/1.</text>
</comment>
<keyword evidence="7" id="KW-0627">Porphyrin biosynthesis</keyword>
<evidence type="ECO:0000256" key="7">
    <source>
        <dbReference type="ARBA" id="ARBA00023244"/>
    </source>
</evidence>
<dbReference type="GO" id="GO:0019354">
    <property type="term" value="P:siroheme biosynthetic process"/>
    <property type="evidence" value="ECO:0007669"/>
    <property type="project" value="InterPro"/>
</dbReference>
<evidence type="ECO:0000256" key="1">
    <source>
        <dbReference type="ARBA" id="ARBA00005879"/>
    </source>
</evidence>
<dbReference type="GO" id="GO:0004851">
    <property type="term" value="F:uroporphyrin-III C-methyltransferase activity"/>
    <property type="evidence" value="ECO:0007669"/>
    <property type="project" value="UniProtKB-EC"/>
</dbReference>
<evidence type="ECO:0000256" key="4">
    <source>
        <dbReference type="ARBA" id="ARBA00022603"/>
    </source>
</evidence>
<dbReference type="InterPro" id="IPR000878">
    <property type="entry name" value="4pyrrol_Mease"/>
</dbReference>
<keyword evidence="13" id="KW-1185">Reference proteome</keyword>
<dbReference type="InterPro" id="IPR003043">
    <property type="entry name" value="Uropor_MeTrfase_CS"/>
</dbReference>
<dbReference type="EC" id="2.1.1.107" evidence="2"/>
<reference evidence="12 13" key="1">
    <citation type="submission" date="2014-11" db="EMBL/GenBank/DDBJ databases">
        <title>Genome sequence of Flavihumibacter solisilvae 3-3.</title>
        <authorList>
            <person name="Zhou G."/>
            <person name="Li M."/>
            <person name="Wang G."/>
        </authorList>
    </citation>
    <scope>NUCLEOTIDE SEQUENCE [LARGE SCALE GENOMIC DNA]</scope>
    <source>
        <strain evidence="12 13">3-3</strain>
    </source>
</reference>
<evidence type="ECO:0000256" key="9">
    <source>
        <dbReference type="ARBA" id="ARBA00060548"/>
    </source>
</evidence>
<dbReference type="PANTHER" id="PTHR45790">
    <property type="entry name" value="SIROHEME SYNTHASE-RELATED"/>
    <property type="match status" value="1"/>
</dbReference>
<accession>A0A0C1IU03</accession>
<dbReference type="InterPro" id="IPR050161">
    <property type="entry name" value="Siro_Cobalamin_biosynth"/>
</dbReference>
<name>A0A0C1IU03_9BACT</name>
<keyword evidence="6" id="KW-0949">S-adenosyl-L-methionine</keyword>
<dbReference type="FunFam" id="3.40.1010.10:FF:000001">
    <property type="entry name" value="Siroheme synthase"/>
    <property type="match status" value="1"/>
</dbReference>
<dbReference type="InterPro" id="IPR035996">
    <property type="entry name" value="4pyrrol_Methylase_sf"/>
</dbReference>
<dbReference type="FunFam" id="3.30.950.10:FF:000001">
    <property type="entry name" value="Siroheme synthase"/>
    <property type="match status" value="1"/>
</dbReference>
<dbReference type="GO" id="GO:0009236">
    <property type="term" value="P:cobalamin biosynthetic process"/>
    <property type="evidence" value="ECO:0007669"/>
    <property type="project" value="UniProtKB-KW"/>
</dbReference>
<evidence type="ECO:0000256" key="10">
    <source>
        <dbReference type="RuleBase" id="RU003960"/>
    </source>
</evidence>
<evidence type="ECO:0000256" key="8">
    <source>
        <dbReference type="ARBA" id="ARBA00025705"/>
    </source>
</evidence>
<keyword evidence="4 10" id="KW-0489">Methyltransferase</keyword>
<keyword evidence="3" id="KW-0169">Cobalamin biosynthesis</keyword>
<dbReference type="Gene3D" id="3.30.950.10">
    <property type="entry name" value="Methyltransferase, Cobalt-precorrin-4 Transmethylase, Domain 2"/>
    <property type="match status" value="1"/>
</dbReference>
<dbReference type="PROSITE" id="PS00840">
    <property type="entry name" value="SUMT_2"/>
    <property type="match status" value="1"/>
</dbReference>
<dbReference type="STRING" id="1349421.OI18_15260"/>
<dbReference type="PANTHER" id="PTHR45790:SF3">
    <property type="entry name" value="S-ADENOSYL-L-METHIONINE-DEPENDENT UROPORPHYRINOGEN III METHYLTRANSFERASE, CHLOROPLASTIC"/>
    <property type="match status" value="1"/>
</dbReference>
<dbReference type="NCBIfam" id="NF004790">
    <property type="entry name" value="PRK06136.1"/>
    <property type="match status" value="1"/>
</dbReference>
<feature type="domain" description="Tetrapyrrole methylase" evidence="11">
    <location>
        <begin position="10"/>
        <end position="223"/>
    </location>
</feature>
<dbReference type="Gene3D" id="3.40.1010.10">
    <property type="entry name" value="Cobalt-precorrin-4 Transmethylase, Domain 1"/>
    <property type="match status" value="1"/>
</dbReference>
<evidence type="ECO:0000256" key="3">
    <source>
        <dbReference type="ARBA" id="ARBA00022573"/>
    </source>
</evidence>
<dbReference type="CDD" id="cd11642">
    <property type="entry name" value="SUMT"/>
    <property type="match status" value="1"/>
</dbReference>
<evidence type="ECO:0000313" key="12">
    <source>
        <dbReference type="EMBL" id="KIC93934.1"/>
    </source>
</evidence>
<dbReference type="RefSeq" id="WP_039141279.1">
    <property type="nucleotide sequence ID" value="NZ_JSVC01000016.1"/>
</dbReference>
<comment type="pathway">
    <text evidence="9">Cofactor biosynthesis; adenosylcobalamin biosynthesis; precorrin-2 from uroporphyrinogen III: step 1/1.</text>
</comment>
<dbReference type="SUPFAM" id="SSF53790">
    <property type="entry name" value="Tetrapyrrole methylase"/>
    <property type="match status" value="1"/>
</dbReference>
<dbReference type="EMBL" id="JSVC01000016">
    <property type="protein sequence ID" value="KIC93934.1"/>
    <property type="molecule type" value="Genomic_DNA"/>
</dbReference>
<evidence type="ECO:0000259" key="11">
    <source>
        <dbReference type="Pfam" id="PF00590"/>
    </source>
</evidence>
<evidence type="ECO:0000313" key="13">
    <source>
        <dbReference type="Proteomes" id="UP000031408"/>
    </source>
</evidence>
<evidence type="ECO:0000256" key="6">
    <source>
        <dbReference type="ARBA" id="ARBA00022691"/>
    </source>
</evidence>